<dbReference type="Pfam" id="PF06037">
    <property type="entry name" value="DUF922"/>
    <property type="match status" value="1"/>
</dbReference>
<organism evidence="2 3">
    <name type="scientific">Paramecium sonneborni</name>
    <dbReference type="NCBI Taxonomy" id="65129"/>
    <lineage>
        <taxon>Eukaryota</taxon>
        <taxon>Sar</taxon>
        <taxon>Alveolata</taxon>
        <taxon>Ciliophora</taxon>
        <taxon>Intramacronucleata</taxon>
        <taxon>Oligohymenophorea</taxon>
        <taxon>Peniculida</taxon>
        <taxon>Parameciidae</taxon>
        <taxon>Paramecium</taxon>
    </lineage>
</organism>
<evidence type="ECO:0000256" key="1">
    <source>
        <dbReference type="SAM" id="MobiDB-lite"/>
    </source>
</evidence>
<name>A0A8S1RBK2_9CILI</name>
<comment type="caution">
    <text evidence="2">The sequence shown here is derived from an EMBL/GenBank/DDBJ whole genome shotgun (WGS) entry which is preliminary data.</text>
</comment>
<evidence type="ECO:0000313" key="3">
    <source>
        <dbReference type="Proteomes" id="UP000692954"/>
    </source>
</evidence>
<dbReference type="Proteomes" id="UP000692954">
    <property type="component" value="Unassembled WGS sequence"/>
</dbReference>
<evidence type="ECO:0000313" key="2">
    <source>
        <dbReference type="EMBL" id="CAD8125641.1"/>
    </source>
</evidence>
<keyword evidence="3" id="KW-1185">Reference proteome</keyword>
<reference evidence="2" key="1">
    <citation type="submission" date="2021-01" db="EMBL/GenBank/DDBJ databases">
        <authorList>
            <consortium name="Genoscope - CEA"/>
            <person name="William W."/>
        </authorList>
    </citation>
    <scope>NUCLEOTIDE SEQUENCE</scope>
</reference>
<dbReference type="AlphaFoldDB" id="A0A8S1RBK2"/>
<accession>A0A8S1RBK2</accession>
<sequence length="271" mass="32454">MILEYHSVQKKLNQNRFKVPIMMNSVRQRENRKLSQNQKSQNYNLPKRASSQFKIYHLPSISSNSTCCSNSCTSSPPQSRSKLEEDNIENVLVSKNTQQDPLSYFNYDDFNGVLPVTINGIKILKIDWSYFTASPNMQSPWKAHCFWTVGYTFDINMRKMKRSQNIRYRLIIQSWCCLNNKSWVKQKWDRLLEHETGHYLIGCLCALDFKQKADKFKYTKNYRMECTKLFQDTFQFYLQMEKQYDEETNHSQNVAKQKEWNQFIKQELLKY</sequence>
<dbReference type="EMBL" id="CAJJDN010000161">
    <property type="protein sequence ID" value="CAD8125641.1"/>
    <property type="molecule type" value="Genomic_DNA"/>
</dbReference>
<proteinExistence type="predicted"/>
<dbReference type="InterPro" id="IPR010321">
    <property type="entry name" value="DUF922"/>
</dbReference>
<gene>
    <name evidence="2" type="ORF">PSON_ATCC_30995.1.T1610024</name>
</gene>
<feature type="compositionally biased region" description="Low complexity" evidence="1">
    <location>
        <begin position="63"/>
        <end position="80"/>
    </location>
</feature>
<feature type="region of interest" description="Disordered" evidence="1">
    <location>
        <begin position="63"/>
        <end position="84"/>
    </location>
</feature>
<protein>
    <submittedName>
        <fullName evidence="2">Uncharacterized protein</fullName>
    </submittedName>
</protein>
<dbReference type="OrthoDB" id="283861at2759"/>